<dbReference type="AlphaFoldDB" id="A0A9W5MYD6"/>
<dbReference type="Proteomes" id="UP000004621">
    <property type="component" value="Unassembled WGS sequence"/>
</dbReference>
<dbReference type="InterPro" id="IPR007768">
    <property type="entry name" value="Suppressor_of_fused"/>
</dbReference>
<dbReference type="InterPro" id="IPR037181">
    <property type="entry name" value="SUFU_N"/>
</dbReference>
<dbReference type="GO" id="GO:0005737">
    <property type="term" value="C:cytoplasm"/>
    <property type="evidence" value="ECO:0007669"/>
    <property type="project" value="TreeGrafter"/>
</dbReference>
<reference evidence="2 3" key="1">
    <citation type="submission" date="2010-01" db="EMBL/GenBank/DDBJ databases">
        <authorList>
            <person name="Weinstock G."/>
            <person name="Sodergren E."/>
            <person name="Clifton S."/>
            <person name="Fulton L."/>
            <person name="Fulton B."/>
            <person name="Courtney L."/>
            <person name="Fronick C."/>
            <person name="Harrison M."/>
            <person name="Strong C."/>
            <person name="Farmer C."/>
            <person name="Delahaunty K."/>
            <person name="Markovic C."/>
            <person name="Hall O."/>
            <person name="Minx P."/>
            <person name="Tomlinson C."/>
            <person name="Mitreva M."/>
            <person name="Nelson J."/>
            <person name="Hou S."/>
            <person name="Wollam A."/>
            <person name="Pepin K.H."/>
            <person name="Johnson M."/>
            <person name="Bhonagiri V."/>
            <person name="Nash W.E."/>
            <person name="Warren W."/>
            <person name="Chinwalla A."/>
            <person name="Mardis E.R."/>
            <person name="Wilson R.K."/>
        </authorList>
    </citation>
    <scope>NUCLEOTIDE SEQUENCE [LARGE SCALE GENOMIC DNA]</scope>
    <source>
        <strain evidence="2 3">NJ9703</strain>
    </source>
</reference>
<evidence type="ECO:0000313" key="3">
    <source>
        <dbReference type="Proteomes" id="UP000004621"/>
    </source>
</evidence>
<protein>
    <recommendedName>
        <fullName evidence="1">Suppressor of fused-like domain-containing protein</fullName>
    </recommendedName>
</protein>
<name>A0A9W5MYD6_NEISU</name>
<dbReference type="EMBL" id="ACEO02000012">
    <property type="protein sequence ID" value="EFC51277.1"/>
    <property type="molecule type" value="Genomic_DNA"/>
</dbReference>
<evidence type="ECO:0000259" key="1">
    <source>
        <dbReference type="Pfam" id="PF05076"/>
    </source>
</evidence>
<accession>A0A9W5MYD6</accession>
<dbReference type="PANTHER" id="PTHR10928">
    <property type="entry name" value="SUPPRESSOR OF FUSED"/>
    <property type="match status" value="1"/>
</dbReference>
<dbReference type="PANTHER" id="PTHR10928:SF2">
    <property type="entry name" value="SUPPRESSOR OF FUSED HOMOLOG"/>
    <property type="match status" value="1"/>
</dbReference>
<dbReference type="Pfam" id="PF05076">
    <property type="entry name" value="SUFU"/>
    <property type="match status" value="1"/>
</dbReference>
<proteinExistence type="predicted"/>
<sequence length="229" mass="26476">MNEQEYRQTFKEDQAVGWEAIDAVLKALYGDIKPRHYGSIIKYILGGDDPLDGSSIYDCEEQTFHRHIVSYGMSELYFNPELAGADYSKWGFEFTFRTPPYDQDPDSGYNTKHEPYWAINLMNNLGRYVFESGNWFEAYHFTSTNDPIRMDTETAIVGVAFAPDPKLPAIKTPNGEVQFLQMVGLTQPELDWLWQDPTTKRCQELIDMMRKDNPLLITDLARTKSYVQP</sequence>
<gene>
    <name evidence="2" type="ORF">NEISUBOT_05246</name>
</gene>
<dbReference type="SUPFAM" id="SSF103359">
    <property type="entry name" value="Suppressor of Fused, N-terminal domain"/>
    <property type="match status" value="1"/>
</dbReference>
<dbReference type="InterPro" id="IPR020941">
    <property type="entry name" value="SUFU-like_domain"/>
</dbReference>
<comment type="caution">
    <text evidence="2">The sequence shown here is derived from an EMBL/GenBank/DDBJ whole genome shotgun (WGS) entry which is preliminary data.</text>
</comment>
<organism evidence="2 3">
    <name type="scientific">Neisseria subflava NJ9703</name>
    <dbReference type="NCBI Taxonomy" id="546268"/>
    <lineage>
        <taxon>Bacteria</taxon>
        <taxon>Pseudomonadati</taxon>
        <taxon>Pseudomonadota</taxon>
        <taxon>Betaproteobacteria</taxon>
        <taxon>Neisseriales</taxon>
        <taxon>Neisseriaceae</taxon>
        <taxon>Neisseria</taxon>
    </lineage>
</organism>
<evidence type="ECO:0000313" key="2">
    <source>
        <dbReference type="EMBL" id="EFC51277.1"/>
    </source>
</evidence>
<dbReference type="RefSeq" id="WP_004520782.1">
    <property type="nucleotide sequence ID" value="NZ_ACEO02000012.1"/>
</dbReference>
<feature type="domain" description="Suppressor of fused-like" evidence="1">
    <location>
        <begin position="47"/>
        <end position="222"/>
    </location>
</feature>